<evidence type="ECO:0000256" key="2">
    <source>
        <dbReference type="ARBA" id="ARBA00005988"/>
    </source>
</evidence>
<dbReference type="Pfam" id="PF00246">
    <property type="entry name" value="Peptidase_M14"/>
    <property type="match status" value="1"/>
</dbReference>
<dbReference type="FunFam" id="3.40.630.10:FF:000084">
    <property type="entry name" value="Carboxypeptidase B2"/>
    <property type="match status" value="1"/>
</dbReference>
<dbReference type="PANTHER" id="PTHR11705">
    <property type="entry name" value="PROTEASE FAMILY M14 CARBOXYPEPTIDASE A,B"/>
    <property type="match status" value="1"/>
</dbReference>
<evidence type="ECO:0000313" key="14">
    <source>
        <dbReference type="Proteomes" id="UP000288216"/>
    </source>
</evidence>
<feature type="chain" id="PRO_5019224874" description="Peptidase M14 domain-containing protein" evidence="11">
    <location>
        <begin position="23"/>
        <end position="278"/>
    </location>
</feature>
<dbReference type="PROSITE" id="PS52035">
    <property type="entry name" value="PEPTIDASE_M14"/>
    <property type="match status" value="1"/>
</dbReference>
<dbReference type="EMBL" id="BFAA01014183">
    <property type="protein sequence ID" value="GCB77434.1"/>
    <property type="molecule type" value="Genomic_DNA"/>
</dbReference>
<keyword evidence="8" id="KW-0862">Zinc</keyword>
<gene>
    <name evidence="13" type="ORF">scyTo_0019284</name>
</gene>
<dbReference type="Gene3D" id="3.40.630.10">
    <property type="entry name" value="Zn peptidases"/>
    <property type="match status" value="1"/>
</dbReference>
<comment type="caution">
    <text evidence="10">Lacks conserved residue(s) required for the propagation of feature annotation.</text>
</comment>
<dbReference type="STRING" id="75743.A0A401PWA3"/>
<dbReference type="GO" id="GO:0005615">
    <property type="term" value="C:extracellular space"/>
    <property type="evidence" value="ECO:0007669"/>
    <property type="project" value="TreeGrafter"/>
</dbReference>
<organism evidence="13 14">
    <name type="scientific">Scyliorhinus torazame</name>
    <name type="common">Cloudy catshark</name>
    <name type="synonym">Catulus torazame</name>
    <dbReference type="NCBI Taxonomy" id="75743"/>
    <lineage>
        <taxon>Eukaryota</taxon>
        <taxon>Metazoa</taxon>
        <taxon>Chordata</taxon>
        <taxon>Craniata</taxon>
        <taxon>Vertebrata</taxon>
        <taxon>Chondrichthyes</taxon>
        <taxon>Elasmobranchii</taxon>
        <taxon>Galeomorphii</taxon>
        <taxon>Galeoidea</taxon>
        <taxon>Carcharhiniformes</taxon>
        <taxon>Scyliorhinidae</taxon>
        <taxon>Scyliorhinus</taxon>
    </lineage>
</organism>
<evidence type="ECO:0000256" key="8">
    <source>
        <dbReference type="ARBA" id="ARBA00022833"/>
    </source>
</evidence>
<evidence type="ECO:0000256" key="5">
    <source>
        <dbReference type="ARBA" id="ARBA00022723"/>
    </source>
</evidence>
<protein>
    <recommendedName>
        <fullName evidence="12">Peptidase M14 domain-containing protein</fullName>
    </recommendedName>
</protein>
<keyword evidence="9" id="KW-0482">Metalloprotease</keyword>
<dbReference type="OrthoDB" id="3626597at2759"/>
<dbReference type="PANTHER" id="PTHR11705:SF17">
    <property type="entry name" value="CARBOXYPEPTIDASE B2"/>
    <property type="match status" value="1"/>
</dbReference>
<comment type="similarity">
    <text evidence="2 10">Belongs to the peptidase M14 family.</text>
</comment>
<evidence type="ECO:0000256" key="6">
    <source>
        <dbReference type="ARBA" id="ARBA00022729"/>
    </source>
</evidence>
<dbReference type="Proteomes" id="UP000288216">
    <property type="component" value="Unassembled WGS sequence"/>
</dbReference>
<comment type="cofactor">
    <cofactor evidence="1">
        <name>Zn(2+)</name>
        <dbReference type="ChEBI" id="CHEBI:29105"/>
    </cofactor>
</comment>
<keyword evidence="5" id="KW-0479">Metal-binding</keyword>
<reference evidence="13 14" key="1">
    <citation type="journal article" date="2018" name="Nat. Ecol. Evol.">
        <title>Shark genomes provide insights into elasmobranch evolution and the origin of vertebrates.</title>
        <authorList>
            <person name="Hara Y"/>
            <person name="Yamaguchi K"/>
            <person name="Onimaru K"/>
            <person name="Kadota M"/>
            <person name="Koyanagi M"/>
            <person name="Keeley SD"/>
            <person name="Tatsumi K"/>
            <person name="Tanaka K"/>
            <person name="Motone F"/>
            <person name="Kageyama Y"/>
            <person name="Nozu R"/>
            <person name="Adachi N"/>
            <person name="Nishimura O"/>
            <person name="Nakagawa R"/>
            <person name="Tanegashima C"/>
            <person name="Kiyatake I"/>
            <person name="Matsumoto R"/>
            <person name="Murakumo K"/>
            <person name="Nishida K"/>
            <person name="Terakita A"/>
            <person name="Kuratani S"/>
            <person name="Sato K"/>
            <person name="Hyodo S Kuraku.S."/>
        </authorList>
    </citation>
    <scope>NUCLEOTIDE SEQUENCE [LARGE SCALE GENOMIC DNA]</scope>
</reference>
<feature type="signal peptide" evidence="11">
    <location>
        <begin position="1"/>
        <end position="22"/>
    </location>
</feature>
<evidence type="ECO:0000256" key="3">
    <source>
        <dbReference type="ARBA" id="ARBA00022645"/>
    </source>
</evidence>
<dbReference type="InterPro" id="IPR057247">
    <property type="entry name" value="CARBOXYPEPT_ZN_2"/>
</dbReference>
<evidence type="ECO:0000256" key="4">
    <source>
        <dbReference type="ARBA" id="ARBA00022670"/>
    </source>
</evidence>
<keyword evidence="6 11" id="KW-0732">Signal</keyword>
<dbReference type="SMART" id="SM00631">
    <property type="entry name" value="Zn_pept"/>
    <property type="match status" value="1"/>
</dbReference>
<evidence type="ECO:0000259" key="12">
    <source>
        <dbReference type="PROSITE" id="PS52035"/>
    </source>
</evidence>
<dbReference type="InterPro" id="IPR000834">
    <property type="entry name" value="Peptidase_M14"/>
</dbReference>
<proteinExistence type="inferred from homology"/>
<keyword evidence="3" id="KW-0121">Carboxypeptidase</keyword>
<dbReference type="PROSITE" id="PS00133">
    <property type="entry name" value="CARBOXYPEPT_ZN_2"/>
    <property type="match status" value="1"/>
</dbReference>
<feature type="domain" description="Peptidase M14" evidence="12">
    <location>
        <begin position="28"/>
        <end position="278"/>
    </location>
</feature>
<dbReference type="SUPFAM" id="SSF53187">
    <property type="entry name" value="Zn-dependent exopeptidases"/>
    <property type="match status" value="1"/>
</dbReference>
<keyword evidence="14" id="KW-1185">Reference proteome</keyword>
<dbReference type="AlphaFoldDB" id="A0A401PWA3"/>
<evidence type="ECO:0000256" key="7">
    <source>
        <dbReference type="ARBA" id="ARBA00022801"/>
    </source>
</evidence>
<name>A0A401PWA3_SCYTO</name>
<keyword evidence="4" id="KW-0645">Protease</keyword>
<dbReference type="OMA" id="WITHSSI"/>
<evidence type="ECO:0000256" key="11">
    <source>
        <dbReference type="SAM" id="SignalP"/>
    </source>
</evidence>
<dbReference type="PRINTS" id="PR00765">
    <property type="entry name" value="CRBOXYPTASEA"/>
</dbReference>
<evidence type="ECO:0000256" key="1">
    <source>
        <dbReference type="ARBA" id="ARBA00001947"/>
    </source>
</evidence>
<accession>A0A401PWA3</accession>
<dbReference type="GO" id="GO:0042730">
    <property type="term" value="P:fibrinolysis"/>
    <property type="evidence" value="ECO:0007669"/>
    <property type="project" value="TreeGrafter"/>
</dbReference>
<comment type="caution">
    <text evidence="13">The sequence shown here is derived from an EMBL/GenBank/DDBJ whole genome shotgun (WGS) entry which is preliminary data.</text>
</comment>
<dbReference type="GO" id="GO:0008270">
    <property type="term" value="F:zinc ion binding"/>
    <property type="evidence" value="ECO:0007669"/>
    <property type="project" value="InterPro"/>
</dbReference>
<evidence type="ECO:0000256" key="10">
    <source>
        <dbReference type="PROSITE-ProRule" id="PRU01379"/>
    </source>
</evidence>
<sequence length="278" mass="31916">MFMRVERCLAMVVLHCQVLIDADTDCGIRLPWGTTNPREITNAYPSFIQKILIGPSSEKRLIYVLKLFNGTASPKGAVWIDCGIHAREWIAPAFCQWFVQYLIDSQDTMITDILKSFEIYILPIWNVDGYEYTWTTDRFWRKNLSKHHRGQCRGTDLNRNWDASWCGPGASNNPCSQTYCGRHPESEPEVKAVATFIRQRSDHIKGYISIHSYSQMVMFPYSYKTSKSKDHKELNYIAQKAVTAVRSVHGTNYRYGNSATSIWEGRAQLPGAAEDRRA</sequence>
<dbReference type="GO" id="GO:0004181">
    <property type="term" value="F:metallocarboxypeptidase activity"/>
    <property type="evidence" value="ECO:0007669"/>
    <property type="project" value="InterPro"/>
</dbReference>
<keyword evidence="7" id="KW-0378">Hydrolase</keyword>
<evidence type="ECO:0000313" key="13">
    <source>
        <dbReference type="EMBL" id="GCB77434.1"/>
    </source>
</evidence>
<evidence type="ECO:0000256" key="9">
    <source>
        <dbReference type="ARBA" id="ARBA00023049"/>
    </source>
</evidence>
<dbReference type="GO" id="GO:0006508">
    <property type="term" value="P:proteolysis"/>
    <property type="evidence" value="ECO:0007669"/>
    <property type="project" value="UniProtKB-KW"/>
</dbReference>